<name>A0ABX8FSF4_9ACTN</name>
<evidence type="ECO:0000313" key="3">
    <source>
        <dbReference type="Proteomes" id="UP000679629"/>
    </source>
</evidence>
<accession>A0ABX8FSF4</accession>
<dbReference type="EMBL" id="CP075896">
    <property type="protein sequence ID" value="QWB24067.1"/>
    <property type="molecule type" value="Genomic_DNA"/>
</dbReference>
<sequence length="222" mass="23191">MTTKTTFEDRLLAELQREIEVRGAGGPAGAVTGPAEAVTGPAGAVAARRSPFAAVLTGRRLALAAGACAVTGLVLVLVPGSPGESPAYAVERHGDGSVTLTLTEIEIGPDAQRRLAERLRAEGIHVTIDNLSFGQSCKQPRGKVLDSSVVRAFIGDKPYEGGSVPAEPTDPAFHRNWQVTLRPGDSVGMENTSRKDGKPGRSSESFYAFKGKIAPCEPESLG</sequence>
<proteinExistence type="predicted"/>
<evidence type="ECO:0000313" key="2">
    <source>
        <dbReference type="EMBL" id="QWB24067.1"/>
    </source>
</evidence>
<keyword evidence="3" id="KW-1185">Reference proteome</keyword>
<dbReference type="Proteomes" id="UP000679629">
    <property type="component" value="Chromosome"/>
</dbReference>
<evidence type="ECO:0008006" key="4">
    <source>
        <dbReference type="Google" id="ProtNLM"/>
    </source>
</evidence>
<reference evidence="3" key="1">
    <citation type="submission" date="2021-05" db="EMBL/GenBank/DDBJ databases">
        <title>Direct Submission.</title>
        <authorList>
            <person name="Li K."/>
            <person name="Gao J."/>
        </authorList>
    </citation>
    <scope>NUCLEOTIDE SEQUENCE [LARGE SCALE GENOMIC DNA]</scope>
    <source>
        <strain evidence="3">MG62</strain>
    </source>
</reference>
<evidence type="ECO:0000256" key="1">
    <source>
        <dbReference type="SAM" id="MobiDB-lite"/>
    </source>
</evidence>
<feature type="compositionally biased region" description="Basic and acidic residues" evidence="1">
    <location>
        <begin position="192"/>
        <end position="201"/>
    </location>
</feature>
<organism evidence="2 3">
    <name type="scientific">Streptomyces koelreuteriae</name>
    <dbReference type="NCBI Taxonomy" id="2838015"/>
    <lineage>
        <taxon>Bacteria</taxon>
        <taxon>Bacillati</taxon>
        <taxon>Actinomycetota</taxon>
        <taxon>Actinomycetes</taxon>
        <taxon>Kitasatosporales</taxon>
        <taxon>Streptomycetaceae</taxon>
        <taxon>Streptomyces</taxon>
    </lineage>
</organism>
<feature type="region of interest" description="Disordered" evidence="1">
    <location>
        <begin position="182"/>
        <end position="205"/>
    </location>
</feature>
<protein>
    <recommendedName>
        <fullName evidence="4">PASTA domain-containing protein</fullName>
    </recommendedName>
</protein>
<gene>
    <name evidence="2" type="ORF">KJK29_16500</name>
</gene>
<dbReference type="RefSeq" id="WP_215119922.1">
    <property type="nucleotide sequence ID" value="NZ_CP075896.1"/>
</dbReference>